<protein>
    <submittedName>
        <fullName evidence="1">Uncharacterized protein</fullName>
    </submittedName>
</protein>
<reference evidence="1 2" key="1">
    <citation type="submission" date="2019-02" db="EMBL/GenBank/DDBJ databases">
        <title>Pedobacter sp. RP-3-8 sp. nov., isolated from Arctic soil.</title>
        <authorList>
            <person name="Dahal R.H."/>
        </authorList>
    </citation>
    <scope>NUCLEOTIDE SEQUENCE [LARGE SCALE GENOMIC DNA]</scope>
    <source>
        <strain evidence="1 2">RP-3-8</strain>
    </source>
</reference>
<gene>
    <name evidence="1" type="ORF">EZ444_11380</name>
</gene>
<dbReference type="PROSITE" id="PS51257">
    <property type="entry name" value="PROKAR_LIPOPROTEIN"/>
    <property type="match status" value="1"/>
</dbReference>
<sequence>MRKNINAVLLIFAAILTLITSCKKVGELMAVPSFGNLSVKFNTPADHKLLLRIDGQLKDTLKDDGNLFQLEVGDNKISVTDFQGKMVLDTTIKIERSKTASLEGVFTGAVVLLDNMDLTIKPQTDSLLIRFITTDPLLPDQMDIEISLCDFGGTTAPLGNKKISGIRKDKFSAYIQLPNPNVIDPSFDSTFMFYVIEGYDATPGGTRRKVMSIDELSVSFLDYRGAFDFVWVPNNIISFGIGPAPEDGSTTLRNPKLIFQRTNP</sequence>
<dbReference type="EMBL" id="SJSM01000005">
    <property type="protein sequence ID" value="TCC96569.1"/>
    <property type="molecule type" value="Genomic_DNA"/>
</dbReference>
<evidence type="ECO:0000313" key="2">
    <source>
        <dbReference type="Proteomes" id="UP000291117"/>
    </source>
</evidence>
<dbReference type="RefSeq" id="WP_131608865.1">
    <property type="nucleotide sequence ID" value="NZ_SJSM01000005.1"/>
</dbReference>
<dbReference type="AlphaFoldDB" id="A0A4R0N8S0"/>
<name>A0A4R0N8S0_9SPHI</name>
<dbReference type="OrthoDB" id="748915at2"/>
<keyword evidence="2" id="KW-1185">Reference proteome</keyword>
<accession>A0A4R0N8S0</accession>
<evidence type="ECO:0000313" key="1">
    <source>
        <dbReference type="EMBL" id="TCC96569.1"/>
    </source>
</evidence>
<proteinExistence type="predicted"/>
<organism evidence="1 2">
    <name type="scientific">Pedobacter hiemivivus</name>
    <dbReference type="NCBI Taxonomy" id="2530454"/>
    <lineage>
        <taxon>Bacteria</taxon>
        <taxon>Pseudomonadati</taxon>
        <taxon>Bacteroidota</taxon>
        <taxon>Sphingobacteriia</taxon>
        <taxon>Sphingobacteriales</taxon>
        <taxon>Sphingobacteriaceae</taxon>
        <taxon>Pedobacter</taxon>
    </lineage>
</organism>
<comment type="caution">
    <text evidence="1">The sequence shown here is derived from an EMBL/GenBank/DDBJ whole genome shotgun (WGS) entry which is preliminary data.</text>
</comment>
<dbReference type="Proteomes" id="UP000291117">
    <property type="component" value="Unassembled WGS sequence"/>
</dbReference>